<feature type="signal peptide" evidence="2">
    <location>
        <begin position="1"/>
        <end position="25"/>
    </location>
</feature>
<gene>
    <name evidence="3" type="ORF">LTRI10_LOCUS13349</name>
</gene>
<keyword evidence="4" id="KW-1185">Reference proteome</keyword>
<accession>A0AAV2DBK7</accession>
<reference evidence="3 4" key="1">
    <citation type="submission" date="2024-04" db="EMBL/GenBank/DDBJ databases">
        <authorList>
            <person name="Fracassetti M."/>
        </authorList>
    </citation>
    <scope>NUCLEOTIDE SEQUENCE [LARGE SCALE GENOMIC DNA]</scope>
</reference>
<protein>
    <submittedName>
        <fullName evidence="3">Uncharacterized protein</fullName>
    </submittedName>
</protein>
<dbReference type="AlphaFoldDB" id="A0AAV2DBK7"/>
<keyword evidence="2" id="KW-0732">Signal</keyword>
<evidence type="ECO:0000313" key="4">
    <source>
        <dbReference type="Proteomes" id="UP001497516"/>
    </source>
</evidence>
<evidence type="ECO:0000256" key="2">
    <source>
        <dbReference type="SAM" id="SignalP"/>
    </source>
</evidence>
<evidence type="ECO:0000256" key="1">
    <source>
        <dbReference type="SAM" id="MobiDB-lite"/>
    </source>
</evidence>
<dbReference type="Proteomes" id="UP001497516">
    <property type="component" value="Chromosome 2"/>
</dbReference>
<name>A0AAV2DBK7_9ROSI</name>
<sequence>MGIKASHLFLLLVVVLGALIPGATCRRLLDGETKPPPSSSSGKEALQGISRRLVKKESFLEGASAIRRSLEEWSKNKGGHAIRAVSRRLVPCGPNLLHNL</sequence>
<organism evidence="3 4">
    <name type="scientific">Linum trigynum</name>
    <dbReference type="NCBI Taxonomy" id="586398"/>
    <lineage>
        <taxon>Eukaryota</taxon>
        <taxon>Viridiplantae</taxon>
        <taxon>Streptophyta</taxon>
        <taxon>Embryophyta</taxon>
        <taxon>Tracheophyta</taxon>
        <taxon>Spermatophyta</taxon>
        <taxon>Magnoliopsida</taxon>
        <taxon>eudicotyledons</taxon>
        <taxon>Gunneridae</taxon>
        <taxon>Pentapetalae</taxon>
        <taxon>rosids</taxon>
        <taxon>fabids</taxon>
        <taxon>Malpighiales</taxon>
        <taxon>Linaceae</taxon>
        <taxon>Linum</taxon>
    </lineage>
</organism>
<dbReference type="EMBL" id="OZ034815">
    <property type="protein sequence ID" value="CAL1371273.1"/>
    <property type="molecule type" value="Genomic_DNA"/>
</dbReference>
<proteinExistence type="predicted"/>
<feature type="region of interest" description="Disordered" evidence="1">
    <location>
        <begin position="29"/>
        <end position="48"/>
    </location>
</feature>
<evidence type="ECO:0000313" key="3">
    <source>
        <dbReference type="EMBL" id="CAL1371273.1"/>
    </source>
</evidence>
<feature type="chain" id="PRO_5043707577" evidence="2">
    <location>
        <begin position="26"/>
        <end position="100"/>
    </location>
</feature>